<evidence type="ECO:0000256" key="4">
    <source>
        <dbReference type="ARBA" id="ARBA00022989"/>
    </source>
</evidence>
<evidence type="ECO:0000256" key="3">
    <source>
        <dbReference type="ARBA" id="ARBA00022692"/>
    </source>
</evidence>
<evidence type="ECO:0000259" key="7">
    <source>
        <dbReference type="PROSITE" id="PS50850"/>
    </source>
</evidence>
<keyword evidence="4 6" id="KW-1133">Transmembrane helix</keyword>
<organism evidence="8 9">
    <name type="scientific">Halalkalibacter akibai (strain ATCC 43226 / DSM 21942 / CIP 109018 / JCM 9157 / 1139)</name>
    <name type="common">Bacillus akibai</name>
    <dbReference type="NCBI Taxonomy" id="1236973"/>
    <lineage>
        <taxon>Bacteria</taxon>
        <taxon>Bacillati</taxon>
        <taxon>Bacillota</taxon>
        <taxon>Bacilli</taxon>
        <taxon>Bacillales</taxon>
        <taxon>Bacillaceae</taxon>
        <taxon>Halalkalibacter</taxon>
    </lineage>
</organism>
<name>W4QQ06_HALA3</name>
<evidence type="ECO:0000313" key="9">
    <source>
        <dbReference type="Proteomes" id="UP000018896"/>
    </source>
</evidence>
<feature type="transmembrane region" description="Helical" evidence="6">
    <location>
        <begin position="160"/>
        <end position="182"/>
    </location>
</feature>
<proteinExistence type="predicted"/>
<feature type="transmembrane region" description="Helical" evidence="6">
    <location>
        <begin position="330"/>
        <end position="351"/>
    </location>
</feature>
<reference evidence="8 9" key="1">
    <citation type="journal article" date="2014" name="Genome Announc.">
        <title>Draft Genome Sequences of Three Alkaliphilic Bacillus Strains, Bacillus wakoensis JCM 9140T, Bacillus akibai JCM 9157T, and Bacillus hemicellulosilyticus JCM 9152T.</title>
        <authorList>
            <person name="Yuki M."/>
            <person name="Oshima K."/>
            <person name="Suda W."/>
            <person name="Oshida Y."/>
            <person name="Kitamura K."/>
            <person name="Iida T."/>
            <person name="Hattori M."/>
            <person name="Ohkuma M."/>
        </authorList>
    </citation>
    <scope>NUCLEOTIDE SEQUENCE [LARGE SCALE GENOMIC DNA]</scope>
    <source>
        <strain evidence="8 9">JCM 9157</strain>
    </source>
</reference>
<dbReference type="PANTHER" id="PTHR23537">
    <property type="match status" value="1"/>
</dbReference>
<feature type="transmembrane region" description="Helical" evidence="6">
    <location>
        <begin position="393"/>
        <end position="412"/>
    </location>
</feature>
<evidence type="ECO:0000256" key="2">
    <source>
        <dbReference type="ARBA" id="ARBA00022448"/>
    </source>
</evidence>
<feature type="transmembrane region" description="Helical" evidence="6">
    <location>
        <begin position="279"/>
        <end position="297"/>
    </location>
</feature>
<keyword evidence="9" id="KW-1185">Reference proteome</keyword>
<feature type="transmembrane region" description="Helical" evidence="6">
    <location>
        <begin position="363"/>
        <end position="387"/>
    </location>
</feature>
<keyword evidence="2" id="KW-0813">Transport</keyword>
<dbReference type="InterPro" id="IPR036259">
    <property type="entry name" value="MFS_trans_sf"/>
</dbReference>
<dbReference type="PROSITE" id="PS50850">
    <property type="entry name" value="MFS"/>
    <property type="match status" value="1"/>
</dbReference>
<keyword evidence="3 6" id="KW-0812">Transmembrane</keyword>
<dbReference type="PANTHER" id="PTHR23537:SF1">
    <property type="entry name" value="SUGAR TRANSPORTER"/>
    <property type="match status" value="1"/>
</dbReference>
<feature type="transmembrane region" description="Helical" evidence="6">
    <location>
        <begin position="104"/>
        <end position="125"/>
    </location>
</feature>
<evidence type="ECO:0000256" key="5">
    <source>
        <dbReference type="ARBA" id="ARBA00023136"/>
    </source>
</evidence>
<evidence type="ECO:0000256" key="6">
    <source>
        <dbReference type="SAM" id="Phobius"/>
    </source>
</evidence>
<dbReference type="Pfam" id="PF06779">
    <property type="entry name" value="MFS_4"/>
    <property type="match status" value="1"/>
</dbReference>
<keyword evidence="5 6" id="KW-0472">Membrane</keyword>
<feature type="transmembrane region" description="Helical" evidence="6">
    <location>
        <begin position="76"/>
        <end position="97"/>
    </location>
</feature>
<feature type="transmembrane region" description="Helical" evidence="6">
    <location>
        <begin position="194"/>
        <end position="214"/>
    </location>
</feature>
<comment type="subcellular location">
    <subcellularLocation>
        <location evidence="1">Cell membrane</location>
        <topology evidence="1">Multi-pass membrane protein</topology>
    </subcellularLocation>
</comment>
<dbReference type="InterPro" id="IPR010645">
    <property type="entry name" value="MFS_4"/>
</dbReference>
<comment type="caution">
    <text evidence="8">The sequence shown here is derived from an EMBL/GenBank/DDBJ whole genome shotgun (WGS) entry which is preliminary data.</text>
</comment>
<feature type="transmembrane region" description="Helical" evidence="6">
    <location>
        <begin position="241"/>
        <end position="267"/>
    </location>
</feature>
<feature type="transmembrane region" description="Helical" evidence="6">
    <location>
        <begin position="34"/>
        <end position="56"/>
    </location>
</feature>
<gene>
    <name evidence="8" type="ORF">JCM9157_1017</name>
</gene>
<dbReference type="InterPro" id="IPR020846">
    <property type="entry name" value="MFS_dom"/>
</dbReference>
<dbReference type="SUPFAM" id="SSF103473">
    <property type="entry name" value="MFS general substrate transporter"/>
    <property type="match status" value="1"/>
</dbReference>
<dbReference type="Proteomes" id="UP000018896">
    <property type="component" value="Unassembled WGS sequence"/>
</dbReference>
<dbReference type="GO" id="GO:0005886">
    <property type="term" value="C:plasma membrane"/>
    <property type="evidence" value="ECO:0007669"/>
    <property type="project" value="UniProtKB-SubCell"/>
</dbReference>
<feature type="transmembrane region" description="Helical" evidence="6">
    <location>
        <begin position="131"/>
        <end position="153"/>
    </location>
</feature>
<protein>
    <submittedName>
        <fullName evidence="8">Transport protein homolog</fullName>
    </submittedName>
</protein>
<dbReference type="EMBL" id="BAUV01000005">
    <property type="protein sequence ID" value="GAE33987.1"/>
    <property type="molecule type" value="Genomic_DNA"/>
</dbReference>
<dbReference type="AlphaFoldDB" id="W4QQ06"/>
<accession>W4QQ06</accession>
<dbReference type="Gene3D" id="1.20.1250.20">
    <property type="entry name" value="MFS general substrate transporter like domains"/>
    <property type="match status" value="2"/>
</dbReference>
<dbReference type="GO" id="GO:0022857">
    <property type="term" value="F:transmembrane transporter activity"/>
    <property type="evidence" value="ECO:0007669"/>
    <property type="project" value="InterPro"/>
</dbReference>
<evidence type="ECO:0000313" key="8">
    <source>
        <dbReference type="EMBL" id="GAE33987.1"/>
    </source>
</evidence>
<dbReference type="STRING" id="1236973.JCM9157_1017"/>
<sequence>MYFKTSRYTIKIHTYRLVYNGGGVTLNVKDQKRLWIYSFIGIITTSVVLAFARLSYGTILPFMREGLQITYKEAGLLGTVTSFGYLSMVVTAGLLSAKWGGKKTILLGISLVTVGFIGVALSPYYWITLWFMLLLGIGTAFTYTPLISLLVTWFPKQKGLVIGLTTSGVGIGILLTGLMVPYISRLYPVVGWRISWGLFALVGGIVVFCIYLFIKNPPSITSSETTELQTRPKDIYKNKDVINVSLIYGLIGVAYIVQMLFVMSFMIESEISMTQAGQLIALNGILSIFGGPLWGFISDKLGRKQSLIATMTITFASMTLPLFFPTLLGFTVHIVVLSCTLTGLFTLIQASTMDQVKPIDMPLAFSYATFYFAAGQFIGPFIAGWLIDDFGGFSSAFLFSTICLGLGLLLTFKVKRGRVQTFSKSNLTTEVN</sequence>
<feature type="domain" description="Major facilitator superfamily (MFS) profile" evidence="7">
    <location>
        <begin position="34"/>
        <end position="419"/>
    </location>
</feature>
<evidence type="ECO:0000256" key="1">
    <source>
        <dbReference type="ARBA" id="ARBA00004651"/>
    </source>
</evidence>
<feature type="transmembrane region" description="Helical" evidence="6">
    <location>
        <begin position="306"/>
        <end position="324"/>
    </location>
</feature>
<dbReference type="eggNOG" id="COG2271">
    <property type="taxonomic scope" value="Bacteria"/>
</dbReference>